<dbReference type="OMA" id="DRYRYMS"/>
<dbReference type="EnsemblMetazoa" id="XM_014392017.2">
    <property type="protein sequence ID" value="XP_014247503.1"/>
    <property type="gene ID" value="LOC106665537"/>
</dbReference>
<dbReference type="Pfam" id="PF01061">
    <property type="entry name" value="ABC2_membrane"/>
    <property type="match status" value="1"/>
</dbReference>
<feature type="transmembrane region" description="Helical" evidence="9">
    <location>
        <begin position="513"/>
        <end position="533"/>
    </location>
</feature>
<dbReference type="PROSITE" id="PS00211">
    <property type="entry name" value="ABC_TRANSPORTER_1"/>
    <property type="match status" value="1"/>
</dbReference>
<dbReference type="InterPro" id="IPR013525">
    <property type="entry name" value="ABC2_TM"/>
</dbReference>
<feature type="transmembrane region" description="Helical" evidence="9">
    <location>
        <begin position="375"/>
        <end position="393"/>
    </location>
</feature>
<evidence type="ECO:0000256" key="8">
    <source>
        <dbReference type="ARBA" id="ARBA00023136"/>
    </source>
</evidence>
<keyword evidence="3" id="KW-0813">Transport</keyword>
<dbReference type="InterPro" id="IPR027417">
    <property type="entry name" value="P-loop_NTPase"/>
</dbReference>
<dbReference type="AlphaFoldDB" id="A0A8I6RQ30"/>
<name>A0A8I6RQ30_CIMLE</name>
<keyword evidence="5" id="KW-0547">Nucleotide-binding</keyword>
<dbReference type="EnsemblMetazoa" id="XM_014392018.2">
    <property type="protein sequence ID" value="XP_014247504.1"/>
    <property type="gene ID" value="LOC106665537"/>
</dbReference>
<dbReference type="CDD" id="cd03213">
    <property type="entry name" value="ABCG_EPDR"/>
    <property type="match status" value="1"/>
</dbReference>
<dbReference type="GeneID" id="106665537"/>
<dbReference type="PROSITE" id="PS50893">
    <property type="entry name" value="ABC_TRANSPORTER_2"/>
    <property type="match status" value="1"/>
</dbReference>
<proteinExistence type="inferred from homology"/>
<evidence type="ECO:0000256" key="3">
    <source>
        <dbReference type="ARBA" id="ARBA00022448"/>
    </source>
</evidence>
<dbReference type="PANTHER" id="PTHR48041">
    <property type="entry name" value="ABC TRANSPORTER G FAMILY MEMBER 28"/>
    <property type="match status" value="1"/>
</dbReference>
<dbReference type="SUPFAM" id="SSF52540">
    <property type="entry name" value="P-loop containing nucleoside triphosphate hydrolases"/>
    <property type="match status" value="1"/>
</dbReference>
<dbReference type="GO" id="GO:0016887">
    <property type="term" value="F:ATP hydrolysis activity"/>
    <property type="evidence" value="ECO:0007669"/>
    <property type="project" value="InterPro"/>
</dbReference>
<keyword evidence="8 9" id="KW-0472">Membrane</keyword>
<evidence type="ECO:0000313" key="12">
    <source>
        <dbReference type="Proteomes" id="UP000494040"/>
    </source>
</evidence>
<feature type="domain" description="ABC transporter" evidence="10">
    <location>
        <begin position="28"/>
        <end position="272"/>
    </location>
</feature>
<evidence type="ECO:0000313" key="11">
    <source>
        <dbReference type="EnsemblMetazoa" id="XP_014247504.1"/>
    </source>
</evidence>
<keyword evidence="12" id="KW-1185">Reference proteome</keyword>
<dbReference type="EnsemblMetazoa" id="XM_014392016.2">
    <property type="protein sequence ID" value="XP_014247502.1"/>
    <property type="gene ID" value="LOC106665537"/>
</dbReference>
<dbReference type="PANTHER" id="PTHR48041:SF61">
    <property type="entry name" value="SD03967P"/>
    <property type="match status" value="1"/>
</dbReference>
<sequence length="626" mass="70307">MRELDDKRDLLSNGFNMEHFPRRPPVNIAFKDLSYQVLVWNKMKPGKKIILRNLTGEFQSGELTAIMGPSGAGKSTLLNVLAGFVVRGSSGEILINGVDRGKIGLEEFKKVSTYIQQDDVVRPLLTVHEAMAIATHLKLGCSITNSDKNNKIAELLNMLGLSQDAETLAGKLSGGQKKRLSIALELITNPPVIFLDEPTTGLDSSSTSSCVKLMRQLSRQGRTIVCTIHQPSALLFEQFNHVYCMSEGVNIYQGSPAAMLTYMANFGLICPPYHNPADFMIEVASGDYPRDLEQMAETSTSSFQQLSLVESADKVIDGEKGLDIYKRSSKRAKADGSDSDLGSVRCLPKPASAWLQLFHLYNRNIIVLKRDIMHIVLRFVAHLFISIVFGYLYQEVGNNAETLLANFIFVYGSILFLHYTGQMTVLLSFPLEYKVLTREHFNRWYSLPSYFLALLLVELPFQAACAMLYLIPGYWLTSQPLEWPRFGTYVMFNLAISLTAQATGFLAGALLPITIAVFLAPVFSVFFSVFGFTSRYQDIPTPLRPFYNISYFRSALQGSFLSLYGNGRDELPCYEIYCHYKKPQIFLKDMGFSDFQTGPEICYIIFIGLLSYALTVLSIWFKLNKR</sequence>
<dbReference type="InterPro" id="IPR043926">
    <property type="entry name" value="ABCG_dom"/>
</dbReference>
<dbReference type="Pfam" id="PF00005">
    <property type="entry name" value="ABC_tran"/>
    <property type="match status" value="1"/>
</dbReference>
<feature type="transmembrane region" description="Helical" evidence="9">
    <location>
        <begin position="405"/>
        <end position="429"/>
    </location>
</feature>
<comment type="subcellular location">
    <subcellularLocation>
        <location evidence="1">Membrane</location>
        <topology evidence="1">Multi-pass membrane protein</topology>
    </subcellularLocation>
</comment>
<evidence type="ECO:0000256" key="2">
    <source>
        <dbReference type="ARBA" id="ARBA00005814"/>
    </source>
</evidence>
<dbReference type="SMART" id="SM00382">
    <property type="entry name" value="AAA"/>
    <property type="match status" value="1"/>
</dbReference>
<dbReference type="InterPro" id="IPR003593">
    <property type="entry name" value="AAA+_ATPase"/>
</dbReference>
<dbReference type="OrthoDB" id="66620at2759"/>
<evidence type="ECO:0000259" key="10">
    <source>
        <dbReference type="PROSITE" id="PS50893"/>
    </source>
</evidence>
<feature type="transmembrane region" description="Helical" evidence="9">
    <location>
        <begin position="601"/>
        <end position="621"/>
    </location>
</feature>
<evidence type="ECO:0000256" key="9">
    <source>
        <dbReference type="SAM" id="Phobius"/>
    </source>
</evidence>
<protein>
    <recommendedName>
        <fullName evidence="10">ABC transporter domain-containing protein</fullName>
    </recommendedName>
</protein>
<dbReference type="GO" id="GO:0140359">
    <property type="term" value="F:ABC-type transporter activity"/>
    <property type="evidence" value="ECO:0007669"/>
    <property type="project" value="InterPro"/>
</dbReference>
<dbReference type="InterPro" id="IPR003439">
    <property type="entry name" value="ABC_transporter-like_ATP-bd"/>
</dbReference>
<comment type="similarity">
    <text evidence="2">Belongs to the ABC transporter superfamily. ABCG family. Eye pigment precursor importer (TC 3.A.1.204) subfamily.</text>
</comment>
<organism evidence="11 12">
    <name type="scientific">Cimex lectularius</name>
    <name type="common">Bed bug</name>
    <name type="synonym">Acanthia lectularia</name>
    <dbReference type="NCBI Taxonomy" id="79782"/>
    <lineage>
        <taxon>Eukaryota</taxon>
        <taxon>Metazoa</taxon>
        <taxon>Ecdysozoa</taxon>
        <taxon>Arthropoda</taxon>
        <taxon>Hexapoda</taxon>
        <taxon>Insecta</taxon>
        <taxon>Pterygota</taxon>
        <taxon>Neoptera</taxon>
        <taxon>Paraneoptera</taxon>
        <taxon>Hemiptera</taxon>
        <taxon>Heteroptera</taxon>
        <taxon>Panheteroptera</taxon>
        <taxon>Cimicomorpha</taxon>
        <taxon>Cimicidae</taxon>
        <taxon>Cimex</taxon>
    </lineage>
</organism>
<dbReference type="InterPro" id="IPR017871">
    <property type="entry name" value="ABC_transporter-like_CS"/>
</dbReference>
<dbReference type="Proteomes" id="UP000494040">
    <property type="component" value="Unassembled WGS sequence"/>
</dbReference>
<dbReference type="GO" id="GO:0005886">
    <property type="term" value="C:plasma membrane"/>
    <property type="evidence" value="ECO:0007669"/>
    <property type="project" value="TreeGrafter"/>
</dbReference>
<dbReference type="RefSeq" id="XP_014247504.1">
    <property type="nucleotide sequence ID" value="XM_014392018.2"/>
</dbReference>
<dbReference type="RefSeq" id="XP_014247503.1">
    <property type="nucleotide sequence ID" value="XM_014392017.2"/>
</dbReference>
<dbReference type="InterPro" id="IPR050352">
    <property type="entry name" value="ABCG_transporters"/>
</dbReference>
<accession>A0A8I6RQ30</accession>
<dbReference type="Gene3D" id="3.40.50.300">
    <property type="entry name" value="P-loop containing nucleotide triphosphate hydrolases"/>
    <property type="match status" value="1"/>
</dbReference>
<evidence type="ECO:0000256" key="1">
    <source>
        <dbReference type="ARBA" id="ARBA00004141"/>
    </source>
</evidence>
<dbReference type="GO" id="GO:0005524">
    <property type="term" value="F:ATP binding"/>
    <property type="evidence" value="ECO:0007669"/>
    <property type="project" value="UniProtKB-KW"/>
</dbReference>
<dbReference type="KEGG" id="clec:106665537"/>
<reference evidence="11" key="1">
    <citation type="submission" date="2022-01" db="UniProtKB">
        <authorList>
            <consortium name="EnsemblMetazoa"/>
        </authorList>
    </citation>
    <scope>IDENTIFICATION</scope>
</reference>
<dbReference type="RefSeq" id="XP_014247502.1">
    <property type="nucleotide sequence ID" value="XM_014392016.2"/>
</dbReference>
<feature type="transmembrane region" description="Helical" evidence="9">
    <location>
        <begin position="486"/>
        <end position="506"/>
    </location>
</feature>
<keyword evidence="7 9" id="KW-1133">Transmembrane helix</keyword>
<evidence type="ECO:0000256" key="7">
    <source>
        <dbReference type="ARBA" id="ARBA00022989"/>
    </source>
</evidence>
<evidence type="ECO:0000256" key="6">
    <source>
        <dbReference type="ARBA" id="ARBA00022840"/>
    </source>
</evidence>
<keyword evidence="6" id="KW-0067">ATP-binding</keyword>
<evidence type="ECO:0000256" key="4">
    <source>
        <dbReference type="ARBA" id="ARBA00022692"/>
    </source>
</evidence>
<keyword evidence="4 9" id="KW-0812">Transmembrane</keyword>
<evidence type="ECO:0000256" key="5">
    <source>
        <dbReference type="ARBA" id="ARBA00022741"/>
    </source>
</evidence>
<feature type="transmembrane region" description="Helical" evidence="9">
    <location>
        <begin position="450"/>
        <end position="471"/>
    </location>
</feature>
<dbReference type="FunFam" id="3.40.50.300:FF:001077">
    <property type="entry name" value="Uncharacterized protein, isoform A"/>
    <property type="match status" value="1"/>
</dbReference>
<dbReference type="Pfam" id="PF19055">
    <property type="entry name" value="ABC2_membrane_7"/>
    <property type="match status" value="1"/>
</dbReference>